<accession>A0ABU0A952</accession>
<organism evidence="1 2">
    <name type="scientific">Streptococcus dysgalactiae</name>
    <dbReference type="NCBI Taxonomy" id="1334"/>
    <lineage>
        <taxon>Bacteria</taxon>
        <taxon>Bacillati</taxon>
        <taxon>Bacillota</taxon>
        <taxon>Bacilli</taxon>
        <taxon>Lactobacillales</taxon>
        <taxon>Streptococcaceae</taxon>
        <taxon>Streptococcus</taxon>
    </lineage>
</organism>
<sequence length="101" mass="11670">MNEEKLSKKIINHITYFGGSFNVFAVRDENGISTRFVDADEPIMEEILSKGKEPTEENLREFEELRRSYQKGIVSIQGTDYDKLPLALLLLKVEEQEKSTM</sequence>
<dbReference type="EMBL" id="JAUSTL010000022">
    <property type="protein sequence ID" value="MDQ0263816.1"/>
    <property type="molecule type" value="Genomic_DNA"/>
</dbReference>
<dbReference type="Proteomes" id="UP001237071">
    <property type="component" value="Unassembled WGS sequence"/>
</dbReference>
<evidence type="ECO:0000313" key="2">
    <source>
        <dbReference type="Proteomes" id="UP001237071"/>
    </source>
</evidence>
<reference evidence="1 2" key="1">
    <citation type="submission" date="2023-07" db="EMBL/GenBank/DDBJ databases">
        <title>Genomic Encyclopedia of Type Strains, Phase IV (KMG-IV): sequencing the most valuable type-strain genomes for metagenomic binning, comparative biology and taxonomic classification.</title>
        <authorList>
            <person name="Goeker M."/>
        </authorList>
    </citation>
    <scope>NUCLEOTIDE SEQUENCE [LARGE SCALE GENOMIC DNA]</scope>
    <source>
        <strain evidence="1 2">DSM 23147</strain>
    </source>
</reference>
<comment type="caution">
    <text evidence="1">The sequence shown here is derived from an EMBL/GenBank/DDBJ whole genome shotgun (WGS) entry which is preliminary data.</text>
</comment>
<keyword evidence="2" id="KW-1185">Reference proteome</keyword>
<evidence type="ECO:0008006" key="3">
    <source>
        <dbReference type="Google" id="ProtNLM"/>
    </source>
</evidence>
<name>A0ABU0A952_STRDY</name>
<dbReference type="RefSeq" id="WP_003053653.1">
    <property type="nucleotide sequence ID" value="NZ_CP066073.1"/>
</dbReference>
<proteinExistence type="predicted"/>
<evidence type="ECO:0000313" key="1">
    <source>
        <dbReference type="EMBL" id="MDQ0263816.1"/>
    </source>
</evidence>
<protein>
    <recommendedName>
        <fullName evidence="3">Phage protein</fullName>
    </recommendedName>
</protein>
<gene>
    <name evidence="1" type="ORF">J2S26_001919</name>
</gene>